<dbReference type="RefSeq" id="XP_053592629.1">
    <property type="nucleotide sequence ID" value="XM_053723984.1"/>
</dbReference>
<dbReference type="KEGG" id="crq:GCK72_003339"/>
<dbReference type="CTD" id="78773598"/>
<reference evidence="2 3" key="1">
    <citation type="submission" date="2019-12" db="EMBL/GenBank/DDBJ databases">
        <title>Chromosome-level assembly of the Caenorhabditis remanei genome.</title>
        <authorList>
            <person name="Teterina A.A."/>
            <person name="Willis J.H."/>
            <person name="Phillips P.C."/>
        </authorList>
    </citation>
    <scope>NUCLEOTIDE SEQUENCE [LARGE SCALE GENOMIC DNA]</scope>
    <source>
        <strain evidence="2 3">PX506</strain>
        <tissue evidence="2">Whole organism</tissue>
    </source>
</reference>
<dbReference type="AlphaFoldDB" id="A0A6A5HYS7"/>
<evidence type="ECO:0000313" key="2">
    <source>
        <dbReference type="EMBL" id="KAF1771512.1"/>
    </source>
</evidence>
<dbReference type="EMBL" id="WUAV01000001">
    <property type="protein sequence ID" value="KAF1771512.1"/>
    <property type="molecule type" value="Genomic_DNA"/>
</dbReference>
<dbReference type="Proteomes" id="UP000483820">
    <property type="component" value="Chromosome I"/>
</dbReference>
<accession>A0A6A5HYS7</accession>
<evidence type="ECO:0000256" key="1">
    <source>
        <dbReference type="SAM" id="MobiDB-lite"/>
    </source>
</evidence>
<protein>
    <submittedName>
        <fullName evidence="2">Uncharacterized protein</fullName>
    </submittedName>
</protein>
<proteinExistence type="predicted"/>
<dbReference type="GeneID" id="78773598"/>
<sequence>MDLDMGVGGCDKMFERRIRSQPPNGQGEAAVEEERCSMGGTHDAEHLKKMYLIDYQIVVWHFDNHHRNIEPQRFVGLYF</sequence>
<name>A0A6A5HYS7_CAERE</name>
<organism evidence="2 3">
    <name type="scientific">Caenorhabditis remanei</name>
    <name type="common">Caenorhabditis vulgaris</name>
    <dbReference type="NCBI Taxonomy" id="31234"/>
    <lineage>
        <taxon>Eukaryota</taxon>
        <taxon>Metazoa</taxon>
        <taxon>Ecdysozoa</taxon>
        <taxon>Nematoda</taxon>
        <taxon>Chromadorea</taxon>
        <taxon>Rhabditida</taxon>
        <taxon>Rhabditina</taxon>
        <taxon>Rhabditomorpha</taxon>
        <taxon>Rhabditoidea</taxon>
        <taxon>Rhabditidae</taxon>
        <taxon>Peloderinae</taxon>
        <taxon>Caenorhabditis</taxon>
    </lineage>
</organism>
<comment type="caution">
    <text evidence="2">The sequence shown here is derived from an EMBL/GenBank/DDBJ whole genome shotgun (WGS) entry which is preliminary data.</text>
</comment>
<feature type="region of interest" description="Disordered" evidence="1">
    <location>
        <begin position="14"/>
        <end position="37"/>
    </location>
</feature>
<gene>
    <name evidence="2" type="ORF">GCK72_003339</name>
</gene>
<evidence type="ECO:0000313" key="3">
    <source>
        <dbReference type="Proteomes" id="UP000483820"/>
    </source>
</evidence>